<accession>A0A6J7EGV1</accession>
<evidence type="ECO:0000313" key="2">
    <source>
        <dbReference type="EMBL" id="CAB4880918.1"/>
    </source>
</evidence>
<protein>
    <submittedName>
        <fullName evidence="2">Unannotated protein</fullName>
    </submittedName>
</protein>
<proteinExistence type="predicted"/>
<dbReference type="EMBL" id="CAFBLQ010000172">
    <property type="protein sequence ID" value="CAB4880918.1"/>
    <property type="molecule type" value="Genomic_DNA"/>
</dbReference>
<feature type="region of interest" description="Disordered" evidence="1">
    <location>
        <begin position="1"/>
        <end position="67"/>
    </location>
</feature>
<sequence length="67" mass="7196">MQTAPRAERVASVSPQRKTSESLRTSTSGSGQSGDDEQYGEDRGEDRGDDSADNESHDSEDFEGGDD</sequence>
<reference evidence="2" key="1">
    <citation type="submission" date="2020-05" db="EMBL/GenBank/DDBJ databases">
        <authorList>
            <person name="Chiriac C."/>
            <person name="Salcher M."/>
            <person name="Ghai R."/>
            <person name="Kavagutti S V."/>
        </authorList>
    </citation>
    <scope>NUCLEOTIDE SEQUENCE</scope>
</reference>
<dbReference type="AlphaFoldDB" id="A0A6J7EGV1"/>
<feature type="compositionally biased region" description="Basic and acidic residues" evidence="1">
    <location>
        <begin position="40"/>
        <end position="59"/>
    </location>
</feature>
<organism evidence="2">
    <name type="scientific">freshwater metagenome</name>
    <dbReference type="NCBI Taxonomy" id="449393"/>
    <lineage>
        <taxon>unclassified sequences</taxon>
        <taxon>metagenomes</taxon>
        <taxon>ecological metagenomes</taxon>
    </lineage>
</organism>
<evidence type="ECO:0000256" key="1">
    <source>
        <dbReference type="SAM" id="MobiDB-lite"/>
    </source>
</evidence>
<gene>
    <name evidence="2" type="ORF">UFOPK3423_01341</name>
</gene>
<name>A0A6J7EGV1_9ZZZZ</name>